<dbReference type="RefSeq" id="WP_143783256.1">
    <property type="nucleotide sequence ID" value="NZ_CP041616.1"/>
</dbReference>
<evidence type="ECO:0000259" key="2">
    <source>
        <dbReference type="Pfam" id="PF13701"/>
    </source>
</evidence>
<reference evidence="3 4" key="1">
    <citation type="submission" date="2019-07" db="EMBL/GenBank/DDBJ databases">
        <title>complete genome sequencing of Ornithinimicrobium sp. H23M54.</title>
        <authorList>
            <person name="Bae J.-W."/>
            <person name="Lee S.-Y."/>
        </authorList>
    </citation>
    <scope>NUCLEOTIDE SEQUENCE [LARGE SCALE GENOMIC DNA]</scope>
    <source>
        <strain evidence="3 4">H23M54</strain>
    </source>
</reference>
<dbReference type="OrthoDB" id="3254802at2"/>
<evidence type="ECO:0000256" key="1">
    <source>
        <dbReference type="SAM" id="MobiDB-lite"/>
    </source>
</evidence>
<evidence type="ECO:0000313" key="3">
    <source>
        <dbReference type="EMBL" id="QDO88578.1"/>
    </source>
</evidence>
<proteinExistence type="predicted"/>
<dbReference type="KEGG" id="orz:FNH13_09725"/>
<sequence length="179" mass="19608">MNVFCGIDWAEDRTQAHVEDRIKELKACGDNRLPSTSYARNNAWLALAAHAVTVLSWLRLLALNDDLAIAEPKTLRFRLLAAPARYVRHARRRVLKIPTGWAWAPTSPTPSNGSERCTRPDPVCPVHPQPQHTGAVEPGAYPSGSGLRPAHGDPTAVPDAFAPSTTRLSASRHPRESSR</sequence>
<protein>
    <recommendedName>
        <fullName evidence="2">Transposase DDE domain-containing protein</fullName>
    </recommendedName>
</protein>
<feature type="domain" description="Transposase DDE" evidence="2">
    <location>
        <begin position="16"/>
        <end position="104"/>
    </location>
</feature>
<feature type="region of interest" description="Disordered" evidence="1">
    <location>
        <begin position="104"/>
        <end position="179"/>
    </location>
</feature>
<accession>A0A516GAQ5</accession>
<name>A0A516GAQ5_9MICO</name>
<dbReference type="EMBL" id="CP041616">
    <property type="protein sequence ID" value="QDO88578.1"/>
    <property type="molecule type" value="Genomic_DNA"/>
</dbReference>
<gene>
    <name evidence="3" type="ORF">FNH13_09725</name>
</gene>
<dbReference type="Proteomes" id="UP000315395">
    <property type="component" value="Chromosome"/>
</dbReference>
<evidence type="ECO:0000313" key="4">
    <source>
        <dbReference type="Proteomes" id="UP000315395"/>
    </source>
</evidence>
<keyword evidence="4" id="KW-1185">Reference proteome</keyword>
<dbReference type="InterPro" id="IPR025668">
    <property type="entry name" value="Tnp_DDE_dom"/>
</dbReference>
<dbReference type="AlphaFoldDB" id="A0A516GAQ5"/>
<dbReference type="Pfam" id="PF13701">
    <property type="entry name" value="DDE_Tnp_1_4"/>
    <property type="match status" value="1"/>
</dbReference>
<organism evidence="3 4">
    <name type="scientific">Ornithinimicrobium ciconiae</name>
    <dbReference type="NCBI Taxonomy" id="2594265"/>
    <lineage>
        <taxon>Bacteria</taxon>
        <taxon>Bacillati</taxon>
        <taxon>Actinomycetota</taxon>
        <taxon>Actinomycetes</taxon>
        <taxon>Micrococcales</taxon>
        <taxon>Ornithinimicrobiaceae</taxon>
        <taxon>Ornithinimicrobium</taxon>
    </lineage>
</organism>